<dbReference type="SUPFAM" id="SSF46689">
    <property type="entry name" value="Homeodomain-like"/>
    <property type="match status" value="1"/>
</dbReference>
<dbReference type="Gene3D" id="1.10.357.10">
    <property type="entry name" value="Tetracycline Repressor, domain 2"/>
    <property type="match status" value="1"/>
</dbReference>
<feature type="DNA-binding region" description="H-T-H motif" evidence="2">
    <location>
        <begin position="28"/>
        <end position="47"/>
    </location>
</feature>
<gene>
    <name evidence="4" type="ORF">ABN611_27295</name>
</gene>
<protein>
    <submittedName>
        <fullName evidence="4">TetR/AcrR family transcriptional regulator</fullName>
    </submittedName>
</protein>
<dbReference type="GO" id="GO:0003677">
    <property type="term" value="F:DNA binding"/>
    <property type="evidence" value="ECO:0007669"/>
    <property type="project" value="UniProtKB-UniRule"/>
</dbReference>
<dbReference type="EMBL" id="CP158165">
    <property type="protein sequence ID" value="XBV22260.1"/>
    <property type="molecule type" value="Genomic_DNA"/>
</dbReference>
<evidence type="ECO:0000256" key="1">
    <source>
        <dbReference type="ARBA" id="ARBA00023125"/>
    </source>
</evidence>
<evidence type="ECO:0000313" key="4">
    <source>
        <dbReference type="EMBL" id="XBV22260.1"/>
    </source>
</evidence>
<dbReference type="Pfam" id="PF00440">
    <property type="entry name" value="TetR_N"/>
    <property type="match status" value="1"/>
</dbReference>
<evidence type="ECO:0000259" key="3">
    <source>
        <dbReference type="PROSITE" id="PS50977"/>
    </source>
</evidence>
<feature type="domain" description="HTH tetR-type" evidence="3">
    <location>
        <begin position="6"/>
        <end position="65"/>
    </location>
</feature>
<dbReference type="InterPro" id="IPR009057">
    <property type="entry name" value="Homeodomain-like_sf"/>
</dbReference>
<dbReference type="RefSeq" id="WP_350275106.1">
    <property type="nucleotide sequence ID" value="NZ_CP158165.1"/>
</dbReference>
<dbReference type="PROSITE" id="PS50977">
    <property type="entry name" value="HTH_TETR_2"/>
    <property type="match status" value="1"/>
</dbReference>
<keyword evidence="1 2" id="KW-0238">DNA-binding</keyword>
<sequence length="198" mass="21818">MAKRALYSRDEILDAAVLAVRDRGHAATVADVTKLLNAPSGSIYHRFPSRQSLFVSAWMRCVRQFQSTFADLGIDDPVEAIVETGLQIPRFCREHPAEARTLTLFRYQLLMADPPAELAADLEVLNVPVSEHIAALTRRRYGRITQRRLELVALACRDTPYGMVRGLIGGPIPAWLDEPIAAASRAIALLSDKPGQSG</sequence>
<organism evidence="4">
    <name type="scientific">Kribbella sp. HUAS MG21</name>
    <dbReference type="NCBI Taxonomy" id="3160966"/>
    <lineage>
        <taxon>Bacteria</taxon>
        <taxon>Bacillati</taxon>
        <taxon>Actinomycetota</taxon>
        <taxon>Actinomycetes</taxon>
        <taxon>Propionibacteriales</taxon>
        <taxon>Kribbellaceae</taxon>
        <taxon>Kribbella</taxon>
    </lineage>
</organism>
<evidence type="ECO:0000256" key="2">
    <source>
        <dbReference type="PROSITE-ProRule" id="PRU00335"/>
    </source>
</evidence>
<reference evidence="4" key="1">
    <citation type="submission" date="2024-06" db="EMBL/GenBank/DDBJ databases">
        <title>Kribbella sp. strain HUAS MG21 genome sequences.</title>
        <authorList>
            <person name="Mo P."/>
        </authorList>
    </citation>
    <scope>NUCLEOTIDE SEQUENCE</scope>
    <source>
        <strain evidence="4">HUAS MG21</strain>
    </source>
</reference>
<dbReference type="InterPro" id="IPR001647">
    <property type="entry name" value="HTH_TetR"/>
</dbReference>
<proteinExistence type="predicted"/>
<dbReference type="AlphaFoldDB" id="A0AAU7T6B7"/>
<name>A0AAU7T6B7_9ACTN</name>
<accession>A0AAU7T6B7</accession>